<proteinExistence type="predicted"/>
<dbReference type="OrthoDB" id="1855125at2"/>
<dbReference type="AlphaFoldDB" id="A0A1M6KVT2"/>
<name>A0A1M6KVT2_9FIRM</name>
<feature type="domain" description="HTH cro/C1-type" evidence="1">
    <location>
        <begin position="21"/>
        <end position="62"/>
    </location>
</feature>
<dbReference type="RefSeq" id="WP_072848132.1">
    <property type="nucleotide sequence ID" value="NZ_FRAH01000004.1"/>
</dbReference>
<dbReference type="InterPro" id="IPR010982">
    <property type="entry name" value="Lambda_DNA-bd_dom_sf"/>
</dbReference>
<dbReference type="GO" id="GO:0003677">
    <property type="term" value="F:DNA binding"/>
    <property type="evidence" value="ECO:0007669"/>
    <property type="project" value="InterPro"/>
</dbReference>
<organism evidence="2 3">
    <name type="scientific">Anaerotignum lactatifermentans DSM 14214</name>
    <dbReference type="NCBI Taxonomy" id="1121323"/>
    <lineage>
        <taxon>Bacteria</taxon>
        <taxon>Bacillati</taxon>
        <taxon>Bacillota</taxon>
        <taxon>Clostridia</taxon>
        <taxon>Lachnospirales</taxon>
        <taxon>Anaerotignaceae</taxon>
        <taxon>Anaerotignum</taxon>
    </lineage>
</organism>
<protein>
    <recommendedName>
        <fullName evidence="1">HTH cro/C1-type domain-containing protein</fullName>
    </recommendedName>
</protein>
<evidence type="ECO:0000259" key="1">
    <source>
        <dbReference type="PROSITE" id="PS50943"/>
    </source>
</evidence>
<accession>A0A1M6KVT2</accession>
<dbReference type="EMBL" id="FRAH01000004">
    <property type="protein sequence ID" value="SHJ63091.1"/>
    <property type="molecule type" value="Genomic_DNA"/>
</dbReference>
<sequence>MGLGQNIKTILDAKQRTVPWLAKASGVPASTIYSMIRNSSKSTDDTTLSRLSTALRVPPDVLTSSTIEYPLTSDHIAAYDKYYKMPEYKRALEFATPDTGKGFYLDDVIKIAVYNVALSIPDNEIKKALLYEVEHAETLGNDDFSLALLLSYYYQFNSFGRNALLQRAKELSLIPDCIAKNDNTDKNQEDK</sequence>
<dbReference type="Gene3D" id="1.10.260.40">
    <property type="entry name" value="lambda repressor-like DNA-binding domains"/>
    <property type="match status" value="1"/>
</dbReference>
<dbReference type="InterPro" id="IPR001387">
    <property type="entry name" value="Cro/C1-type_HTH"/>
</dbReference>
<gene>
    <name evidence="2" type="ORF">SAMN02745138_00200</name>
</gene>
<dbReference type="SUPFAM" id="SSF47413">
    <property type="entry name" value="lambda repressor-like DNA-binding domains"/>
    <property type="match status" value="1"/>
</dbReference>
<keyword evidence="3" id="KW-1185">Reference proteome</keyword>
<reference evidence="2 3" key="1">
    <citation type="submission" date="2016-11" db="EMBL/GenBank/DDBJ databases">
        <authorList>
            <person name="Jaros S."/>
            <person name="Januszkiewicz K."/>
            <person name="Wedrychowicz H."/>
        </authorList>
    </citation>
    <scope>NUCLEOTIDE SEQUENCE [LARGE SCALE GENOMIC DNA]</scope>
    <source>
        <strain evidence="2 3">DSM 14214</strain>
    </source>
</reference>
<evidence type="ECO:0000313" key="2">
    <source>
        <dbReference type="EMBL" id="SHJ63091.1"/>
    </source>
</evidence>
<dbReference type="Proteomes" id="UP000183975">
    <property type="component" value="Unassembled WGS sequence"/>
</dbReference>
<evidence type="ECO:0000313" key="3">
    <source>
        <dbReference type="Proteomes" id="UP000183975"/>
    </source>
</evidence>
<dbReference type="PROSITE" id="PS50943">
    <property type="entry name" value="HTH_CROC1"/>
    <property type="match status" value="1"/>
</dbReference>
<dbReference type="CDD" id="cd00093">
    <property type="entry name" value="HTH_XRE"/>
    <property type="match status" value="1"/>
</dbReference>